<dbReference type="InterPro" id="IPR015947">
    <property type="entry name" value="PUA-like_sf"/>
</dbReference>
<evidence type="ECO:0000256" key="18">
    <source>
        <dbReference type="PROSITE-ProRule" id="PRU01122"/>
    </source>
</evidence>
<proteinExistence type="evidence at transcript level"/>
<evidence type="ECO:0000256" key="17">
    <source>
        <dbReference type="PIRSR" id="PIRSR001174-2"/>
    </source>
</evidence>
<dbReference type="GO" id="GO:0034605">
    <property type="term" value="P:cellular response to heat"/>
    <property type="evidence" value="ECO:0007669"/>
    <property type="project" value="UniProtKB-UniRule"/>
</dbReference>
<accession>A6NUP3</accession>
<keyword evidence="23" id="KW-1185">Reference proteome</keyword>
<dbReference type="Pfam" id="PF00004">
    <property type="entry name" value="AAA"/>
    <property type="match status" value="1"/>
</dbReference>
<evidence type="ECO:0000256" key="6">
    <source>
        <dbReference type="ARBA" id="ARBA00022825"/>
    </source>
</evidence>
<evidence type="ECO:0000256" key="3">
    <source>
        <dbReference type="ARBA" id="ARBA00022670"/>
    </source>
</evidence>
<dbReference type="Gene3D" id="1.10.8.60">
    <property type="match status" value="1"/>
</dbReference>
<dbReference type="SUPFAM" id="SSF88697">
    <property type="entry name" value="PUA domain-like"/>
    <property type="match status" value="1"/>
</dbReference>
<protein>
    <recommendedName>
        <fullName evidence="12 14">Lon protease</fullName>
        <ecNumber evidence="11 14">3.4.21.53</ecNumber>
    </recommendedName>
    <alternativeName>
        <fullName evidence="13 14">ATP-dependent protease La</fullName>
    </alternativeName>
</protein>
<comment type="function">
    <text evidence="10 14">ATP-dependent serine protease that mediates the selective degradation of mutant and abnormal proteins as well as certain short-lived regulatory proteins. Required for cellular homeostasis and for survival from DNA damage and developmental changes induced by stress. Degrades polypeptides processively to yield small peptide fragments that are 5 to 10 amino acids long. Binds to DNA in a double-stranded, site-specific manner.</text>
</comment>
<evidence type="ECO:0000256" key="2">
    <source>
        <dbReference type="ARBA" id="ARBA00022490"/>
    </source>
</evidence>
<keyword evidence="7 14" id="KW-0067">ATP-binding</keyword>
<dbReference type="Proteomes" id="UP000003639">
    <property type="component" value="Unassembled WGS sequence"/>
</dbReference>
<dbReference type="InterPro" id="IPR046336">
    <property type="entry name" value="Lon_prtase_N_sf"/>
</dbReference>
<dbReference type="Gene3D" id="3.30.230.10">
    <property type="match status" value="1"/>
</dbReference>
<dbReference type="GO" id="GO:0004176">
    <property type="term" value="F:ATP-dependent peptidase activity"/>
    <property type="evidence" value="ECO:0007669"/>
    <property type="project" value="UniProtKB-UniRule"/>
</dbReference>
<dbReference type="SUPFAM" id="SSF54211">
    <property type="entry name" value="Ribosomal protein S5 domain 2-like"/>
    <property type="match status" value="1"/>
</dbReference>
<keyword evidence="2 14" id="KW-0963">Cytoplasm</keyword>
<evidence type="ECO:0000256" key="14">
    <source>
        <dbReference type="HAMAP-Rule" id="MF_01973"/>
    </source>
</evidence>
<keyword evidence="8 14" id="KW-0346">Stress response</keyword>
<dbReference type="Gene3D" id="3.40.50.300">
    <property type="entry name" value="P-loop containing nucleotide triphosphate hydrolases"/>
    <property type="match status" value="1"/>
</dbReference>
<dbReference type="InterPro" id="IPR003959">
    <property type="entry name" value="ATPase_AAA_core"/>
</dbReference>
<dbReference type="InterPro" id="IPR020568">
    <property type="entry name" value="Ribosomal_Su5_D2-typ_SF"/>
</dbReference>
<dbReference type="AlphaFoldDB" id="A6NUP3"/>
<dbReference type="InterPro" id="IPR054594">
    <property type="entry name" value="Lon_lid"/>
</dbReference>
<dbReference type="InterPro" id="IPR004815">
    <property type="entry name" value="Lon_bac/euk-typ"/>
</dbReference>
<comment type="subunit">
    <text evidence="14 15">Homohexamer. Organized in a ring with a central cavity.</text>
</comment>
<comment type="similarity">
    <text evidence="14 15 18 19">Belongs to the peptidase S16 family.</text>
</comment>
<dbReference type="EMBL" id="AAXG02000012">
    <property type="protein sequence ID" value="EDN00094.1"/>
    <property type="molecule type" value="Genomic_DNA"/>
</dbReference>
<feature type="domain" description="Lon proteolytic" evidence="20">
    <location>
        <begin position="608"/>
        <end position="789"/>
    </location>
</feature>
<evidence type="ECO:0000256" key="10">
    <source>
        <dbReference type="ARBA" id="ARBA00053875"/>
    </source>
</evidence>
<dbReference type="InterPro" id="IPR003593">
    <property type="entry name" value="AAA+_ATPase"/>
</dbReference>
<dbReference type="STRING" id="411467.BACCAP_01927"/>
<dbReference type="PIRSF" id="PIRSF001174">
    <property type="entry name" value="Lon_proteas"/>
    <property type="match status" value="1"/>
</dbReference>
<dbReference type="PANTHER" id="PTHR10046">
    <property type="entry name" value="ATP DEPENDENT LON PROTEASE FAMILY MEMBER"/>
    <property type="match status" value="1"/>
</dbReference>
<comment type="caution">
    <text evidence="22">The sequence shown here is derived from an EMBL/GenBank/DDBJ whole genome shotgun (WGS) entry which is preliminary data.</text>
</comment>
<name>A6NUP3_9FIRM</name>
<dbReference type="InterPro" id="IPR008269">
    <property type="entry name" value="Lon_proteolytic"/>
</dbReference>
<dbReference type="Gene3D" id="2.30.130.40">
    <property type="entry name" value="LON domain-like"/>
    <property type="match status" value="1"/>
</dbReference>
<evidence type="ECO:0000256" key="16">
    <source>
        <dbReference type="PIRSR" id="PIRSR001174-1"/>
    </source>
</evidence>
<evidence type="ECO:0000256" key="4">
    <source>
        <dbReference type="ARBA" id="ARBA00022741"/>
    </source>
</evidence>
<dbReference type="CDD" id="cd19500">
    <property type="entry name" value="RecA-like_Lon"/>
    <property type="match status" value="1"/>
</dbReference>
<evidence type="ECO:0000256" key="12">
    <source>
        <dbReference type="ARBA" id="ARBA00071934"/>
    </source>
</evidence>
<dbReference type="Pfam" id="PF05362">
    <property type="entry name" value="Lon_C"/>
    <property type="match status" value="1"/>
</dbReference>
<feature type="binding site" evidence="14 17">
    <location>
        <begin position="372"/>
        <end position="379"/>
    </location>
    <ligand>
        <name>ATP</name>
        <dbReference type="ChEBI" id="CHEBI:30616"/>
    </ligand>
</feature>
<dbReference type="InterPro" id="IPR027065">
    <property type="entry name" value="Lon_Prtase"/>
</dbReference>
<dbReference type="FunFam" id="3.40.50.300:FF:000021">
    <property type="entry name" value="Lon protease homolog"/>
    <property type="match status" value="1"/>
</dbReference>
<feature type="active site" evidence="14 16">
    <location>
        <position position="738"/>
    </location>
</feature>
<dbReference type="InterPro" id="IPR014721">
    <property type="entry name" value="Ribsml_uS5_D2-typ_fold_subgr"/>
</dbReference>
<dbReference type="InterPro" id="IPR003111">
    <property type="entry name" value="Lon_prtase_N"/>
</dbReference>
<dbReference type="GO" id="GO:0005737">
    <property type="term" value="C:cytoplasm"/>
    <property type="evidence" value="ECO:0007669"/>
    <property type="project" value="UniProtKB-SubCell"/>
</dbReference>
<gene>
    <name evidence="14 22" type="primary">lon</name>
    <name evidence="22" type="ORF">BACCAP_01927</name>
</gene>
<comment type="subcellular location">
    <subcellularLocation>
        <location evidence="1 14 15">Cytoplasm</location>
    </subcellularLocation>
</comment>
<dbReference type="PROSITE" id="PS01046">
    <property type="entry name" value="LON_SER"/>
    <property type="match status" value="1"/>
</dbReference>
<dbReference type="Gene3D" id="1.20.5.5270">
    <property type="match status" value="1"/>
</dbReference>
<feature type="domain" description="Lon N-terminal" evidence="21">
    <location>
        <begin position="25"/>
        <end position="220"/>
    </location>
</feature>
<keyword evidence="6 14" id="KW-0720">Serine protease</keyword>
<evidence type="ECO:0000256" key="15">
    <source>
        <dbReference type="PIRNR" id="PIRNR001174"/>
    </source>
</evidence>
<evidence type="ECO:0000259" key="21">
    <source>
        <dbReference type="PROSITE" id="PS51787"/>
    </source>
</evidence>
<dbReference type="NCBIfam" id="TIGR00763">
    <property type="entry name" value="lon"/>
    <property type="match status" value="1"/>
</dbReference>
<dbReference type="GO" id="GO:0016887">
    <property type="term" value="F:ATP hydrolysis activity"/>
    <property type="evidence" value="ECO:0007669"/>
    <property type="project" value="UniProtKB-UniRule"/>
</dbReference>
<dbReference type="GO" id="GO:0005524">
    <property type="term" value="F:ATP binding"/>
    <property type="evidence" value="ECO:0007669"/>
    <property type="project" value="UniProtKB-UniRule"/>
</dbReference>
<dbReference type="SMART" id="SM00382">
    <property type="entry name" value="AAA"/>
    <property type="match status" value="1"/>
</dbReference>
<evidence type="ECO:0000256" key="11">
    <source>
        <dbReference type="ARBA" id="ARBA00066743"/>
    </source>
</evidence>
<comment type="catalytic activity">
    <reaction evidence="9 14 15 18">
        <text>Hydrolysis of proteins in presence of ATP.</text>
        <dbReference type="EC" id="3.4.21.53"/>
    </reaction>
</comment>
<evidence type="ECO:0000256" key="1">
    <source>
        <dbReference type="ARBA" id="ARBA00004496"/>
    </source>
</evidence>
<dbReference type="Pfam" id="PF22667">
    <property type="entry name" value="Lon_lid"/>
    <property type="match status" value="1"/>
</dbReference>
<dbReference type="SUPFAM" id="SSF52540">
    <property type="entry name" value="P-loop containing nucleoside triphosphate hydrolases"/>
    <property type="match status" value="1"/>
</dbReference>
<dbReference type="HAMAP" id="MF_01973">
    <property type="entry name" value="lon_bact"/>
    <property type="match status" value="1"/>
</dbReference>
<reference evidence="22 23" key="1">
    <citation type="submission" date="2007-04" db="EMBL/GenBank/DDBJ databases">
        <authorList>
            <person name="Fulton L."/>
            <person name="Clifton S."/>
            <person name="Fulton B."/>
            <person name="Xu J."/>
            <person name="Minx P."/>
            <person name="Pepin K.H."/>
            <person name="Johnson M."/>
            <person name="Thiruvilangam P."/>
            <person name="Bhonagiri V."/>
            <person name="Nash W.E."/>
            <person name="Mardis E.R."/>
            <person name="Wilson R.K."/>
        </authorList>
    </citation>
    <scope>NUCLEOTIDE SEQUENCE [LARGE SCALE GENOMIC DNA]</scope>
    <source>
        <strain evidence="22 23">ATCC 29799</strain>
    </source>
</reference>
<dbReference type="Gene3D" id="1.20.58.1480">
    <property type="match status" value="1"/>
</dbReference>
<dbReference type="SMART" id="SM00464">
    <property type="entry name" value="LON"/>
    <property type="match status" value="1"/>
</dbReference>
<evidence type="ECO:0000256" key="7">
    <source>
        <dbReference type="ARBA" id="ARBA00022840"/>
    </source>
</evidence>
<evidence type="ECO:0000256" key="13">
    <source>
        <dbReference type="ARBA" id="ARBA00082722"/>
    </source>
</evidence>
<comment type="induction">
    <text evidence="14">By heat shock.</text>
</comment>
<dbReference type="PROSITE" id="PS51787">
    <property type="entry name" value="LON_N"/>
    <property type="match status" value="1"/>
</dbReference>
<dbReference type="InterPro" id="IPR027543">
    <property type="entry name" value="Lon_bac"/>
</dbReference>
<dbReference type="PRINTS" id="PR00830">
    <property type="entry name" value="ENDOLAPTASE"/>
</dbReference>
<sequence length="816" mass="90164">MAPAPFAFPEKEVKSMSEQKISAVMPALALRGLTIFPNMLMHFDVGREASIKALDEAMTNSQPIFLVAQRDLMVENPQQNDLYTIGTVSTVRQILRMPGDNVRVMVEGVARGRLEALTQTTPYLQAQVGEIEAGEPVKTSARTEALIRQTYDLFESYTELAPRMTPDVLLSVMASDDPGYIADYIAQNIVMRGEDKQVILEELRPVRRLEKLQQMLRREVEILELEQSMQNKVREGLSRSQRDFVLREQLKVIRQELGEDPDGDSEIEEYRQKIAHAKLPAEVEEKLIKELGRLEKQPFGSAEATVMRNYLDVCLELPWNKKTKERVDVAAARKVLDGDHFGLEKVKERILEFLAVKQLAPDLKGQVLCLVGPPGVGKTSIAMSVARATNRKLARISLGGVHDEAEIRGHRKTYVGAMPGRIISAIKQAGSNNPLLLLDEIDKLASDVHGDPSSALLEVLDGEQNSTFRDNFLELPFDLSDVLFITTANTTDTIPRPLLDRMEVIELTSYTDEEKLQIAKRHLLPKELKRHGLKKAQLRITDDAIREIISGYTRESGVRVLERQLAAVCRKAAMRVVTDDVKSVSVTGDNLESLLGVRRYQPEKRPTQALVGVVNGLAWTQVGGELLEVEANVVPGSGKIELTGNLGDVMKESAHAALTYIRSRAARLGVEPDFYKTKDIHVHFPEGAVPKDGPSAGIAITVAMVSALTGTPVRQDVAMTGEITLRGRALAIGGLKEKTMAALRNGIRTVLIPADNVKDLEEIDQTVRSALHFVPIEEADQALAEALCQECAGGEATPAALLAEPRRTDNDVRIKQ</sequence>
<evidence type="ECO:0000313" key="23">
    <source>
        <dbReference type="Proteomes" id="UP000003639"/>
    </source>
</evidence>
<evidence type="ECO:0000313" key="22">
    <source>
        <dbReference type="EMBL" id="EDN00094.1"/>
    </source>
</evidence>
<dbReference type="Pfam" id="PF02190">
    <property type="entry name" value="LON_substr_bdg"/>
    <property type="match status" value="1"/>
</dbReference>
<keyword evidence="4 14" id="KW-0547">Nucleotide-binding</keyword>
<dbReference type="EC" id="3.4.21.53" evidence="11 14"/>
<dbReference type="GO" id="GO:0004252">
    <property type="term" value="F:serine-type endopeptidase activity"/>
    <property type="evidence" value="ECO:0007669"/>
    <property type="project" value="UniProtKB-UniRule"/>
</dbReference>
<reference evidence="22 23" key="2">
    <citation type="submission" date="2007-06" db="EMBL/GenBank/DDBJ databases">
        <title>Draft genome sequence of Pseudoflavonifractor capillosus ATCC 29799.</title>
        <authorList>
            <person name="Sudarsanam P."/>
            <person name="Ley R."/>
            <person name="Guruge J."/>
            <person name="Turnbaugh P.J."/>
            <person name="Mahowald M."/>
            <person name="Liep D."/>
            <person name="Gordon J."/>
        </authorList>
    </citation>
    <scope>NUCLEOTIDE SEQUENCE [LARGE SCALE GENOMIC DNA]</scope>
    <source>
        <strain evidence="22 23">ATCC 29799</strain>
    </source>
</reference>
<dbReference type="eggNOG" id="COG0466">
    <property type="taxonomic scope" value="Bacteria"/>
</dbReference>
<dbReference type="GO" id="GO:0006515">
    <property type="term" value="P:protein quality control for misfolded or incompletely synthesized proteins"/>
    <property type="evidence" value="ECO:0007669"/>
    <property type="project" value="UniProtKB-UniRule"/>
</dbReference>
<organism evidence="22 23">
    <name type="scientific">Pseudoflavonifractor capillosus ATCC 29799</name>
    <dbReference type="NCBI Taxonomy" id="411467"/>
    <lineage>
        <taxon>Bacteria</taxon>
        <taxon>Bacillati</taxon>
        <taxon>Bacillota</taxon>
        <taxon>Clostridia</taxon>
        <taxon>Eubacteriales</taxon>
        <taxon>Oscillospiraceae</taxon>
        <taxon>Pseudoflavonifractor</taxon>
    </lineage>
</organism>
<evidence type="ECO:0000256" key="8">
    <source>
        <dbReference type="ARBA" id="ARBA00023016"/>
    </source>
</evidence>
<evidence type="ECO:0000256" key="5">
    <source>
        <dbReference type="ARBA" id="ARBA00022801"/>
    </source>
</evidence>
<dbReference type="MEROPS" id="S16.001"/>
<evidence type="ECO:0000256" key="9">
    <source>
        <dbReference type="ARBA" id="ARBA00050665"/>
    </source>
</evidence>
<keyword evidence="3 14" id="KW-0645">Protease</keyword>
<dbReference type="GO" id="GO:0043565">
    <property type="term" value="F:sequence-specific DNA binding"/>
    <property type="evidence" value="ECO:0007669"/>
    <property type="project" value="UniProtKB-UniRule"/>
</dbReference>
<dbReference type="PROSITE" id="PS51786">
    <property type="entry name" value="LON_PROTEOLYTIC"/>
    <property type="match status" value="1"/>
</dbReference>
<keyword evidence="5 14" id="KW-0378">Hydrolase</keyword>
<feature type="active site" evidence="14 16">
    <location>
        <position position="695"/>
    </location>
</feature>
<dbReference type="InterPro" id="IPR027417">
    <property type="entry name" value="P-loop_NTPase"/>
</dbReference>
<dbReference type="InterPro" id="IPR008268">
    <property type="entry name" value="Peptidase_S16_AS"/>
</dbReference>
<evidence type="ECO:0000259" key="20">
    <source>
        <dbReference type="PROSITE" id="PS51786"/>
    </source>
</evidence>
<evidence type="ECO:0000256" key="19">
    <source>
        <dbReference type="RuleBase" id="RU000591"/>
    </source>
</evidence>